<keyword evidence="3" id="KW-0479">Metal-binding</keyword>
<evidence type="ECO:0000256" key="3">
    <source>
        <dbReference type="PIRSR" id="PIRSR605511-2"/>
    </source>
</evidence>
<evidence type="ECO:0000256" key="2">
    <source>
        <dbReference type="PIRSR" id="PIRSR605511-1"/>
    </source>
</evidence>
<feature type="binding site" evidence="3">
    <location>
        <position position="115"/>
    </location>
    <ligand>
        <name>substrate</name>
    </ligand>
</feature>
<feature type="binding site" evidence="3">
    <location>
        <position position="215"/>
    </location>
    <ligand>
        <name>a divalent metal cation</name>
        <dbReference type="ChEBI" id="CHEBI:60240"/>
    </ligand>
</feature>
<feature type="binding site" evidence="3">
    <location>
        <position position="166"/>
    </location>
    <ligand>
        <name>a divalent metal cation</name>
        <dbReference type="ChEBI" id="CHEBI:60240"/>
    </ligand>
</feature>
<evidence type="ECO:0000313" key="5">
    <source>
        <dbReference type="EMBL" id="KAK0516643.1"/>
    </source>
</evidence>
<dbReference type="GO" id="GO:0005509">
    <property type="term" value="F:calcium ion binding"/>
    <property type="evidence" value="ECO:0007669"/>
    <property type="project" value="TreeGrafter"/>
</dbReference>
<feature type="active site" description="Proton donor/acceptor" evidence="2">
    <location>
        <position position="215"/>
    </location>
</feature>
<dbReference type="InterPro" id="IPR013658">
    <property type="entry name" value="SGL"/>
</dbReference>
<dbReference type="GO" id="GO:0004341">
    <property type="term" value="F:gluconolactonase activity"/>
    <property type="evidence" value="ECO:0007669"/>
    <property type="project" value="TreeGrafter"/>
</dbReference>
<sequence>MADVQRWKVTEPYIEMKCGLGEAPFYETNTHCLRFVDIVKEKLHIVDLNKGPSSLKTYDMGTPVSTTADIQGVDDEIVVGAKQGYAIMNRETKKLEYIKKVWEERDGPGKEERMRFNDGVVDHEGRYWAGTMNDPKVKDPTDEGVLFRLDPDLSLHRMIEKVTIPNGMGFSVDGKKMYFTDSPLGNISQFKYDRQTGEISEREIFYHVEGDGVPDGLAIDSTGCLWIAVCGGAKVLKVSPEGKLVGEISLPTRMITCPAFAGEELFITSAEEEEPEKYPDSVKYGGSLFRLHVGVGPLPRHKFRKQ</sequence>
<dbReference type="Pfam" id="PF08450">
    <property type="entry name" value="SGL"/>
    <property type="match status" value="1"/>
</dbReference>
<dbReference type="PANTHER" id="PTHR10907">
    <property type="entry name" value="REGUCALCIN"/>
    <property type="match status" value="1"/>
</dbReference>
<reference evidence="5" key="1">
    <citation type="submission" date="2023-03" db="EMBL/GenBank/DDBJ databases">
        <title>Complete genome of Cladonia borealis.</title>
        <authorList>
            <person name="Park H."/>
        </authorList>
    </citation>
    <scope>NUCLEOTIDE SEQUENCE</scope>
    <source>
        <strain evidence="5">ANT050790</strain>
    </source>
</reference>
<feature type="domain" description="SMP-30/Gluconolactonase/LRE-like region" evidence="4">
    <location>
        <begin position="20"/>
        <end position="270"/>
    </location>
</feature>
<comment type="similarity">
    <text evidence="1">Belongs to the SMP-30/CGR1 family.</text>
</comment>
<proteinExistence type="inferred from homology"/>
<dbReference type="EMBL" id="JAFEKC020000002">
    <property type="protein sequence ID" value="KAK0516643.1"/>
    <property type="molecule type" value="Genomic_DNA"/>
</dbReference>
<protein>
    <recommendedName>
        <fullName evidence="4">SMP-30/Gluconolactonase/LRE-like region domain-containing protein</fullName>
    </recommendedName>
</protein>
<feature type="binding site" evidence="3">
    <location>
        <position position="117"/>
    </location>
    <ligand>
        <name>substrate</name>
    </ligand>
</feature>
<comment type="caution">
    <text evidence="5">The sequence shown here is derived from an EMBL/GenBank/DDBJ whole genome shotgun (WGS) entry which is preliminary data.</text>
</comment>
<gene>
    <name evidence="5" type="ORF">JMJ35_001246</name>
</gene>
<evidence type="ECO:0000259" key="4">
    <source>
        <dbReference type="Pfam" id="PF08450"/>
    </source>
</evidence>
<dbReference type="InterPro" id="IPR011042">
    <property type="entry name" value="6-blade_b-propeller_TolB-like"/>
</dbReference>
<dbReference type="SUPFAM" id="SSF63829">
    <property type="entry name" value="Calcium-dependent phosphotriesterase"/>
    <property type="match status" value="1"/>
</dbReference>
<accession>A0AA39V524</accession>
<name>A0AA39V524_9LECA</name>
<evidence type="ECO:0000256" key="1">
    <source>
        <dbReference type="ARBA" id="ARBA00008853"/>
    </source>
</evidence>
<feature type="binding site" evidence="3">
    <location>
        <position position="22"/>
    </location>
    <ligand>
        <name>a divalent metal cation</name>
        <dbReference type="ChEBI" id="CHEBI:60240"/>
    </ligand>
</feature>
<organism evidence="5 6">
    <name type="scientific">Cladonia borealis</name>
    <dbReference type="NCBI Taxonomy" id="184061"/>
    <lineage>
        <taxon>Eukaryota</taxon>
        <taxon>Fungi</taxon>
        <taxon>Dikarya</taxon>
        <taxon>Ascomycota</taxon>
        <taxon>Pezizomycotina</taxon>
        <taxon>Lecanoromycetes</taxon>
        <taxon>OSLEUM clade</taxon>
        <taxon>Lecanoromycetidae</taxon>
        <taxon>Lecanorales</taxon>
        <taxon>Lecanorineae</taxon>
        <taxon>Cladoniaceae</taxon>
        <taxon>Cladonia</taxon>
    </lineage>
</organism>
<comment type="cofactor">
    <cofactor evidence="3">
        <name>Zn(2+)</name>
        <dbReference type="ChEBI" id="CHEBI:29105"/>
    </cofactor>
    <text evidence="3">Binds 1 divalent metal cation per subunit.</text>
</comment>
<keyword evidence="6" id="KW-1185">Reference proteome</keyword>
<dbReference type="Gene3D" id="2.120.10.30">
    <property type="entry name" value="TolB, C-terminal domain"/>
    <property type="match status" value="1"/>
</dbReference>
<keyword evidence="3" id="KW-0862">Zinc</keyword>
<dbReference type="PANTHER" id="PTHR10907:SF47">
    <property type="entry name" value="REGUCALCIN"/>
    <property type="match status" value="1"/>
</dbReference>
<evidence type="ECO:0000313" key="6">
    <source>
        <dbReference type="Proteomes" id="UP001166286"/>
    </source>
</evidence>
<dbReference type="Proteomes" id="UP001166286">
    <property type="component" value="Unassembled WGS sequence"/>
</dbReference>
<dbReference type="InterPro" id="IPR005511">
    <property type="entry name" value="SMP-30"/>
</dbReference>
<dbReference type="AlphaFoldDB" id="A0AA39V524"/>
<dbReference type="PRINTS" id="PR01790">
    <property type="entry name" value="SMP30FAMILY"/>
</dbReference>